<proteinExistence type="inferred from homology"/>
<evidence type="ECO:0000256" key="2">
    <source>
        <dbReference type="ARBA" id="ARBA00022801"/>
    </source>
</evidence>
<comment type="cofactor">
    <cofactor evidence="4 6">
        <name>pyridoxal 5'-phosphate</name>
        <dbReference type="ChEBI" id="CHEBI:597326"/>
    </cofactor>
</comment>
<evidence type="ECO:0000256" key="6">
    <source>
        <dbReference type="PIRNR" id="PIRNR038800"/>
    </source>
</evidence>
<feature type="binding site" evidence="4">
    <location>
        <position position="104"/>
    </location>
    <ligand>
        <name>pyridoxal 5'-phosphate</name>
        <dbReference type="ChEBI" id="CHEBI:597326"/>
    </ligand>
</feature>
<feature type="binding site" evidence="4">
    <location>
        <position position="213"/>
    </location>
    <ligand>
        <name>pyridoxal 5'-phosphate</name>
        <dbReference type="ChEBI" id="CHEBI:597326"/>
    </ligand>
</feature>
<evidence type="ECO:0000256" key="3">
    <source>
        <dbReference type="ARBA" id="ARBA00022898"/>
    </source>
</evidence>
<dbReference type="eggNOG" id="COG3844">
    <property type="taxonomic scope" value="Bacteria"/>
</dbReference>
<comment type="pathway">
    <text evidence="4 6">Cofactor biosynthesis; NAD(+) biosynthesis; quinolinate from L-kynurenine: step 2/3.</text>
</comment>
<dbReference type="UniPathway" id="UPA00253">
    <property type="reaction ID" value="UER00329"/>
</dbReference>
<dbReference type="GO" id="GO:0030429">
    <property type="term" value="F:kynureninase activity"/>
    <property type="evidence" value="ECO:0007669"/>
    <property type="project" value="UniProtKB-UniRule"/>
</dbReference>
<dbReference type="InterPro" id="IPR015424">
    <property type="entry name" value="PyrdxlP-dep_Trfase"/>
</dbReference>
<dbReference type="GO" id="GO:0009435">
    <property type="term" value="P:NAD+ biosynthetic process"/>
    <property type="evidence" value="ECO:0007669"/>
    <property type="project" value="UniProtKB-UniRule"/>
</dbReference>
<dbReference type="HAMAP" id="MF_01970">
    <property type="entry name" value="Kynureninase"/>
    <property type="match status" value="1"/>
</dbReference>
<protein>
    <recommendedName>
        <fullName evidence="4 5">Kynureninase</fullName>
        <ecNumber evidence="4 5">3.7.1.3</ecNumber>
    </recommendedName>
    <alternativeName>
        <fullName evidence="4">L-kynurenine hydrolase</fullName>
    </alternativeName>
</protein>
<dbReference type="GO" id="GO:0030170">
    <property type="term" value="F:pyridoxal phosphate binding"/>
    <property type="evidence" value="ECO:0007669"/>
    <property type="project" value="UniProtKB-UniRule"/>
</dbReference>
<dbReference type="InterPro" id="IPR015421">
    <property type="entry name" value="PyrdxlP-dep_Trfase_major"/>
</dbReference>
<evidence type="ECO:0000256" key="4">
    <source>
        <dbReference type="HAMAP-Rule" id="MF_01970"/>
    </source>
</evidence>
<dbReference type="Proteomes" id="UP000029844">
    <property type="component" value="Unassembled WGS sequence"/>
</dbReference>
<sequence length="428" mass="48981">MRMRHFEDGIAFARKKDEEDVLFGMRKRFCIQPGELYMDGNSLGMASKDAKESLYHVIDLWEKHGINIWEVENSKYFLYQNFLGDRVAKLIGAKADEVTIMTNTTVNIHKGISTFYHPTKERYKILVDDLNFPTDRYAIDSQVKLKGYDPKDAVKVVKSADGRLIDEDAIIEAMTDDVLICFLPAVLYRSAQLLDMERVTAEAHKRGIIIGWDLCHSIGSVPHDFAAIDPDFAVWCSYKYLSAGPGAIAGFYMNSRHFDKEPGLTGWFGNKNETQFQLRHEFDKDPTAHGWQTGTQPLFSMAPMEGILNIYEEAGMEQIRAKSLDITAYLMYLIEEKLSQYGYSIGNPREDSKRGGHVCLEHEEAYRICKALKENHVIPDFREPNVIRLAPVALYISYEEVYNLIDILAEIVETKAYEKMSHERSLVV</sequence>
<dbReference type="PANTHER" id="PTHR14084">
    <property type="entry name" value="KYNURENINASE"/>
    <property type="match status" value="1"/>
</dbReference>
<feature type="binding site" evidence="4">
    <location>
        <position position="216"/>
    </location>
    <ligand>
        <name>pyridoxal 5'-phosphate</name>
        <dbReference type="ChEBI" id="CHEBI:597326"/>
    </ligand>
</feature>
<evidence type="ECO:0000313" key="8">
    <source>
        <dbReference type="Proteomes" id="UP000029844"/>
    </source>
</evidence>
<comment type="similarity">
    <text evidence="4 6">Belongs to the kynureninase family.</text>
</comment>
<comment type="catalytic activity">
    <reaction evidence="6">
        <text>3-hydroxy-L-kynurenine + H2O = 3-hydroxyanthranilate + L-alanine + H(+)</text>
        <dbReference type="Rhea" id="RHEA:25143"/>
        <dbReference type="ChEBI" id="CHEBI:15377"/>
        <dbReference type="ChEBI" id="CHEBI:15378"/>
        <dbReference type="ChEBI" id="CHEBI:36559"/>
        <dbReference type="ChEBI" id="CHEBI:57972"/>
        <dbReference type="ChEBI" id="CHEBI:58125"/>
        <dbReference type="EC" id="3.7.1.3"/>
    </reaction>
</comment>
<dbReference type="UniPathway" id="UPA00334">
    <property type="reaction ID" value="UER00455"/>
</dbReference>
<keyword evidence="3 4" id="KW-0663">Pyridoxal phosphate</keyword>
<dbReference type="AlphaFoldDB" id="A0A099WEX4"/>
<comment type="catalytic activity">
    <reaction evidence="4 6">
        <text>L-kynurenine + H2O = anthranilate + L-alanine + H(+)</text>
        <dbReference type="Rhea" id="RHEA:16813"/>
        <dbReference type="ChEBI" id="CHEBI:15377"/>
        <dbReference type="ChEBI" id="CHEBI:15378"/>
        <dbReference type="ChEBI" id="CHEBI:16567"/>
        <dbReference type="ChEBI" id="CHEBI:57959"/>
        <dbReference type="ChEBI" id="CHEBI:57972"/>
        <dbReference type="EC" id="3.7.1.3"/>
    </reaction>
</comment>
<dbReference type="GO" id="GO:0019805">
    <property type="term" value="P:quinolinate biosynthetic process"/>
    <property type="evidence" value="ECO:0007669"/>
    <property type="project" value="UniProtKB-UniRule"/>
</dbReference>
<dbReference type="GO" id="GO:0005737">
    <property type="term" value="C:cytoplasm"/>
    <property type="evidence" value="ECO:0007669"/>
    <property type="project" value="UniProtKB-UniRule"/>
</dbReference>
<dbReference type="SUPFAM" id="SSF53383">
    <property type="entry name" value="PLP-dependent transferases"/>
    <property type="match status" value="1"/>
</dbReference>
<dbReference type="InterPro" id="IPR015422">
    <property type="entry name" value="PyrdxlP-dep_Trfase_small"/>
</dbReference>
<feature type="binding site" evidence="4">
    <location>
        <position position="295"/>
    </location>
    <ligand>
        <name>pyridoxal 5'-phosphate</name>
        <dbReference type="ChEBI" id="CHEBI:597326"/>
    </ligand>
</feature>
<accession>A0A099WEX4</accession>
<comment type="pathway">
    <text evidence="4 6">Amino-acid degradation; L-kynurenine degradation; L-alanine and anthranilate from L-kynurenine: step 1/1.</text>
</comment>
<keyword evidence="1 4" id="KW-0662">Pyridine nucleotide biosynthesis</keyword>
<comment type="caution">
    <text evidence="4">Lacks conserved residue(s) required for the propagation of feature annotation.</text>
</comment>
<feature type="binding site" evidence="4">
    <location>
        <position position="105"/>
    </location>
    <ligand>
        <name>pyridoxal 5'-phosphate</name>
        <dbReference type="ChEBI" id="CHEBI:597326"/>
    </ligand>
</feature>
<evidence type="ECO:0000256" key="5">
    <source>
        <dbReference type="NCBIfam" id="TIGR01814"/>
    </source>
</evidence>
<name>A0A099WEX4_9LIST</name>
<feature type="modified residue" description="N6-(pyridoxal phosphate)lysine" evidence="4">
    <location>
        <position position="239"/>
    </location>
</feature>
<dbReference type="GO" id="GO:0097053">
    <property type="term" value="P:L-kynurenine catabolic process"/>
    <property type="evidence" value="ECO:0007669"/>
    <property type="project" value="UniProtKB-UniRule"/>
</dbReference>
<evidence type="ECO:0000256" key="1">
    <source>
        <dbReference type="ARBA" id="ARBA00022642"/>
    </source>
</evidence>
<gene>
    <name evidence="4" type="primary">kynU</name>
    <name evidence="7" type="ORF">EP57_01515</name>
</gene>
<dbReference type="InterPro" id="IPR010111">
    <property type="entry name" value="Kynureninase"/>
</dbReference>
<keyword evidence="8" id="KW-1185">Reference proteome</keyword>
<comment type="function">
    <text evidence="4 6">Catalyzes the cleavage of L-kynurenine (L-Kyn) and L-3-hydroxykynurenine (L-3OHKyn) into anthranilic acid (AA) and 3-hydroxyanthranilic acid (3-OHAA), respectively.</text>
</comment>
<dbReference type="Gene3D" id="3.40.640.10">
    <property type="entry name" value="Type I PLP-dependent aspartate aminotransferase-like (Major domain)"/>
    <property type="match status" value="1"/>
</dbReference>
<keyword evidence="2 4" id="KW-0378">Hydrolase</keyword>
<feature type="binding site" evidence="4">
    <location>
        <position position="267"/>
    </location>
    <ligand>
        <name>pyridoxal 5'-phosphate</name>
        <dbReference type="ChEBI" id="CHEBI:597326"/>
    </ligand>
</feature>
<dbReference type="STRING" id="1552123.EP57_01515"/>
<dbReference type="GO" id="GO:0043420">
    <property type="term" value="P:anthranilate metabolic process"/>
    <property type="evidence" value="ECO:0007669"/>
    <property type="project" value="TreeGrafter"/>
</dbReference>
<comment type="caution">
    <text evidence="7">The sequence shown here is derived from an EMBL/GenBank/DDBJ whole genome shotgun (WGS) entry which is preliminary data.</text>
</comment>
<dbReference type="Gene3D" id="3.90.1150.10">
    <property type="entry name" value="Aspartate Aminotransferase, domain 1"/>
    <property type="match status" value="1"/>
</dbReference>
<dbReference type="PANTHER" id="PTHR14084:SF0">
    <property type="entry name" value="KYNURENINASE"/>
    <property type="match status" value="1"/>
</dbReference>
<dbReference type="EC" id="3.7.1.3" evidence="4 5"/>
<dbReference type="GO" id="GO:0019441">
    <property type="term" value="P:L-tryptophan catabolic process to kynurenine"/>
    <property type="evidence" value="ECO:0007669"/>
    <property type="project" value="TreeGrafter"/>
</dbReference>
<dbReference type="NCBIfam" id="TIGR01814">
    <property type="entry name" value="kynureninase"/>
    <property type="match status" value="1"/>
</dbReference>
<dbReference type="PIRSF" id="PIRSF038800">
    <property type="entry name" value="KYNU"/>
    <property type="match status" value="1"/>
</dbReference>
<dbReference type="Pfam" id="PF22580">
    <property type="entry name" value="KYNU_C"/>
    <property type="match status" value="1"/>
</dbReference>
<organism evidence="7 8">
    <name type="scientific">Listeria booriae</name>
    <dbReference type="NCBI Taxonomy" id="1552123"/>
    <lineage>
        <taxon>Bacteria</taxon>
        <taxon>Bacillati</taxon>
        <taxon>Bacillota</taxon>
        <taxon>Bacilli</taxon>
        <taxon>Bacillales</taxon>
        <taxon>Listeriaceae</taxon>
        <taxon>Listeria</taxon>
    </lineage>
</organism>
<reference evidence="7 8" key="1">
    <citation type="submission" date="2014-05" db="EMBL/GenBank/DDBJ databases">
        <title>Novel Listeriaceae from food processing environments.</title>
        <authorList>
            <person name="den Bakker H.C."/>
        </authorList>
    </citation>
    <scope>NUCLEOTIDE SEQUENCE [LARGE SCALE GENOMIC DNA]</scope>
    <source>
        <strain evidence="7 8">FSL A5-0281</strain>
    </source>
</reference>
<feature type="binding site" evidence="4">
    <location>
        <begin position="132"/>
        <end position="135"/>
    </location>
    <ligand>
        <name>pyridoxal 5'-phosphate</name>
        <dbReference type="ChEBI" id="CHEBI:597326"/>
    </ligand>
</feature>
<evidence type="ECO:0000313" key="7">
    <source>
        <dbReference type="EMBL" id="KGL44299.1"/>
    </source>
</evidence>
<dbReference type="EMBL" id="JNFA01000003">
    <property type="protein sequence ID" value="KGL44299.1"/>
    <property type="molecule type" value="Genomic_DNA"/>
</dbReference>
<comment type="subunit">
    <text evidence="4 6">Homodimer.</text>
</comment>
<feature type="binding site" evidence="4">
    <location>
        <position position="238"/>
    </location>
    <ligand>
        <name>pyridoxal 5'-phosphate</name>
        <dbReference type="ChEBI" id="CHEBI:597326"/>
    </ligand>
</feature>